<dbReference type="InterPro" id="IPR014942">
    <property type="entry name" value="AbiEii"/>
</dbReference>
<keyword evidence="2" id="KW-1185">Reference proteome</keyword>
<reference evidence="1 2" key="1">
    <citation type="submission" date="2019-06" db="EMBL/GenBank/DDBJ databases">
        <title>Sulfurimonas gotlandica sp. nov., a chemoautotrophic and psychrotolerant epsilonproteobacterium isolated from a pelagic redoxcline, and an emended description of the genus Sulfurimonas.</title>
        <authorList>
            <person name="Wang S."/>
            <person name="Jiang L."/>
            <person name="Shao Z."/>
        </authorList>
    </citation>
    <scope>NUCLEOTIDE SEQUENCE [LARGE SCALE GENOMIC DNA]</scope>
    <source>
        <strain evidence="1 2">S2-6</strain>
    </source>
</reference>
<evidence type="ECO:0000313" key="2">
    <source>
        <dbReference type="Proteomes" id="UP000593719"/>
    </source>
</evidence>
<organism evidence="1 2">
    <name type="scientific">Sulfurimonas sediminis</name>
    <dbReference type="NCBI Taxonomy" id="2590020"/>
    <lineage>
        <taxon>Bacteria</taxon>
        <taxon>Pseudomonadati</taxon>
        <taxon>Campylobacterota</taxon>
        <taxon>Epsilonproteobacteria</taxon>
        <taxon>Campylobacterales</taxon>
        <taxon>Sulfurimonadaceae</taxon>
        <taxon>Sulfurimonas</taxon>
    </lineage>
</organism>
<name>A0A7M1AYX2_9BACT</name>
<sequence>MKDLKNLNCLLPNTQKLLVKMVESCPFLNDYVLVGGSALTLHLCHRKSEDLDFFTYDDNFNKQKIFDFIKIFDSKEILNQTDEQVDLLLDGVKVTFFNAKWSFLEPSDIKRFNLASLDSIAAMKVNVLFLRAKYRDYYDLYFLAKECFTLKTIFQYSLDILDGITFKLFAIALLYIDDIEDENIIYLEPKEKITKEKIRDFFQSRLK</sequence>
<dbReference type="Pfam" id="PF08843">
    <property type="entry name" value="AbiEii"/>
    <property type="match status" value="1"/>
</dbReference>
<dbReference type="KEGG" id="ssei:FJR45_01280"/>
<dbReference type="GO" id="GO:0016740">
    <property type="term" value="F:transferase activity"/>
    <property type="evidence" value="ECO:0007669"/>
    <property type="project" value="UniProtKB-KW"/>
</dbReference>
<proteinExistence type="predicted"/>
<accession>A0A7M1AYX2</accession>
<gene>
    <name evidence="1" type="ORF">FJR45_01280</name>
</gene>
<dbReference type="EMBL" id="CP041235">
    <property type="protein sequence ID" value="QOP42654.1"/>
    <property type="molecule type" value="Genomic_DNA"/>
</dbReference>
<protein>
    <submittedName>
        <fullName evidence="1">Nucleotidyl transferase AbiEii/AbiGii toxin family protein</fullName>
    </submittedName>
</protein>
<evidence type="ECO:0000313" key="1">
    <source>
        <dbReference type="EMBL" id="QOP42654.1"/>
    </source>
</evidence>
<dbReference type="RefSeq" id="WP_193151013.1">
    <property type="nucleotide sequence ID" value="NZ_CP041235.1"/>
</dbReference>
<keyword evidence="1" id="KW-0808">Transferase</keyword>
<dbReference type="AlphaFoldDB" id="A0A7M1AYX2"/>
<dbReference type="Proteomes" id="UP000593719">
    <property type="component" value="Chromosome"/>
</dbReference>